<evidence type="ECO:0000313" key="2">
    <source>
        <dbReference type="EMBL" id="ETO12201.1"/>
    </source>
</evidence>
<dbReference type="InterPro" id="IPR052039">
    <property type="entry name" value="Caspase-related_regulators"/>
</dbReference>
<dbReference type="PANTHER" id="PTHR22576">
    <property type="entry name" value="MUCOSA ASSOCIATED LYMPHOID TISSUE LYMPHOMA TRANSLOCATION PROTEIN 1/PARACASPASE"/>
    <property type="match status" value="1"/>
</dbReference>
<dbReference type="PANTHER" id="PTHR22576:SF41">
    <property type="entry name" value="CASPASE 14, APOPTOSIS-RELATED CYSTEINE PEPTIDASE"/>
    <property type="match status" value="1"/>
</dbReference>
<dbReference type="InterPro" id="IPR029030">
    <property type="entry name" value="Caspase-like_dom_sf"/>
</dbReference>
<dbReference type="Gene3D" id="3.40.50.1460">
    <property type="match status" value="1"/>
</dbReference>
<evidence type="ECO:0000259" key="1">
    <source>
        <dbReference type="Pfam" id="PF00656"/>
    </source>
</evidence>
<dbReference type="Proteomes" id="UP000023152">
    <property type="component" value="Unassembled WGS sequence"/>
</dbReference>
<keyword evidence="3" id="KW-1185">Reference proteome</keyword>
<dbReference type="GO" id="GO:0006508">
    <property type="term" value="P:proteolysis"/>
    <property type="evidence" value="ECO:0007669"/>
    <property type="project" value="InterPro"/>
</dbReference>
<dbReference type="AlphaFoldDB" id="X6MEU3"/>
<reference evidence="2 3" key="1">
    <citation type="journal article" date="2013" name="Curr. Biol.">
        <title>The Genome of the Foraminiferan Reticulomyxa filosa.</title>
        <authorList>
            <person name="Glockner G."/>
            <person name="Hulsmann N."/>
            <person name="Schleicher M."/>
            <person name="Noegel A.A."/>
            <person name="Eichinger L."/>
            <person name="Gallinger C."/>
            <person name="Pawlowski J."/>
            <person name="Sierra R."/>
            <person name="Euteneuer U."/>
            <person name="Pillet L."/>
            <person name="Moustafa A."/>
            <person name="Platzer M."/>
            <person name="Groth M."/>
            <person name="Szafranski K."/>
            <person name="Schliwa M."/>
        </authorList>
    </citation>
    <scope>NUCLEOTIDE SEQUENCE [LARGE SCALE GENOMIC DNA]</scope>
</reference>
<comment type="caution">
    <text evidence="2">The sequence shown here is derived from an EMBL/GenBank/DDBJ whole genome shotgun (WGS) entry which is preliminary data.</text>
</comment>
<accession>X6MEU3</accession>
<protein>
    <recommendedName>
        <fullName evidence="1">Peptidase C14 caspase domain-containing protein</fullName>
    </recommendedName>
</protein>
<dbReference type="EMBL" id="ASPP01021642">
    <property type="protein sequence ID" value="ETO12201.1"/>
    <property type="molecule type" value="Genomic_DNA"/>
</dbReference>
<proteinExistence type="predicted"/>
<dbReference type="Pfam" id="PF00656">
    <property type="entry name" value="Peptidase_C14"/>
    <property type="match status" value="1"/>
</dbReference>
<evidence type="ECO:0000313" key="3">
    <source>
        <dbReference type="Proteomes" id="UP000023152"/>
    </source>
</evidence>
<name>X6MEU3_RETFI</name>
<dbReference type="GO" id="GO:0004197">
    <property type="term" value="F:cysteine-type endopeptidase activity"/>
    <property type="evidence" value="ECO:0007669"/>
    <property type="project" value="InterPro"/>
</dbReference>
<dbReference type="SUPFAM" id="SSF52129">
    <property type="entry name" value="Caspase-like"/>
    <property type="match status" value="1"/>
</dbReference>
<organism evidence="2 3">
    <name type="scientific">Reticulomyxa filosa</name>
    <dbReference type="NCBI Taxonomy" id="46433"/>
    <lineage>
        <taxon>Eukaryota</taxon>
        <taxon>Sar</taxon>
        <taxon>Rhizaria</taxon>
        <taxon>Retaria</taxon>
        <taxon>Foraminifera</taxon>
        <taxon>Monothalamids</taxon>
        <taxon>Reticulomyxidae</taxon>
        <taxon>Reticulomyxa</taxon>
    </lineage>
</organism>
<dbReference type="OrthoDB" id="6116485at2759"/>
<feature type="domain" description="Peptidase C14 caspase" evidence="1">
    <location>
        <begin position="73"/>
        <end position="296"/>
    </location>
</feature>
<dbReference type="InterPro" id="IPR011600">
    <property type="entry name" value="Pept_C14_caspase"/>
</dbReference>
<sequence length="358" mass="40949">MSLYEAHISDGKKAHKITLSELTLKDLKRKIAQIMESAHANDKLIAITDGDGCCVENDENVIDAFEDRPNPLVLLTGAIKYKQLPYLEGVKRDLLLFQRLFQSKFGYQVFNTYDPKNSATESLTASQLESFLDHHKALHTSNACFDAFIFVWCGHGGFGMNGDTLITSDEETNDFKDIQNTFMKSKHFVKKPKIFIKIGCRGEQHPDQIKINRGKVSWYNIEADTFIVFATTPGKVIADSSGSEYDIIKKGSYFTEIFCQTIEKNINESFDFVIKKTRNIMNDKTLGREIVQLVSTASFDIYFIQKLQHEEMDDNNDNGECKNDNASDTLDLKIHWRRTWRKANAEAVRLVEKNDKQQ</sequence>
<gene>
    <name evidence="2" type="ORF">RFI_25175</name>
</gene>